<keyword evidence="2" id="KW-1185">Reference proteome</keyword>
<gene>
    <name evidence="1" type="ORF">DSO57_1025403</name>
</gene>
<comment type="caution">
    <text evidence="1">The sequence shown here is derived from an EMBL/GenBank/DDBJ whole genome shotgun (WGS) entry which is preliminary data.</text>
</comment>
<evidence type="ECO:0000313" key="2">
    <source>
        <dbReference type="Proteomes" id="UP001165960"/>
    </source>
</evidence>
<evidence type="ECO:0000313" key="1">
    <source>
        <dbReference type="EMBL" id="KAJ9076519.1"/>
    </source>
</evidence>
<reference evidence="1" key="1">
    <citation type="submission" date="2022-04" db="EMBL/GenBank/DDBJ databases">
        <title>Genome of the entomopathogenic fungus Entomophthora muscae.</title>
        <authorList>
            <person name="Elya C."/>
            <person name="Lovett B.R."/>
            <person name="Lee E."/>
            <person name="Macias A.M."/>
            <person name="Hajek A.E."/>
            <person name="De Bivort B.L."/>
            <person name="Kasson M.T."/>
            <person name="De Fine Licht H.H."/>
            <person name="Stajich J.E."/>
        </authorList>
    </citation>
    <scope>NUCLEOTIDE SEQUENCE</scope>
    <source>
        <strain evidence="1">Berkeley</strain>
    </source>
</reference>
<organism evidence="1 2">
    <name type="scientific">Entomophthora muscae</name>
    <dbReference type="NCBI Taxonomy" id="34485"/>
    <lineage>
        <taxon>Eukaryota</taxon>
        <taxon>Fungi</taxon>
        <taxon>Fungi incertae sedis</taxon>
        <taxon>Zoopagomycota</taxon>
        <taxon>Entomophthoromycotina</taxon>
        <taxon>Entomophthoromycetes</taxon>
        <taxon>Entomophthorales</taxon>
        <taxon>Entomophthoraceae</taxon>
        <taxon>Entomophthora</taxon>
    </lineage>
</organism>
<dbReference type="EMBL" id="QTSX02002272">
    <property type="protein sequence ID" value="KAJ9076519.1"/>
    <property type="molecule type" value="Genomic_DNA"/>
</dbReference>
<sequence>MLDSIPFEASIFDILLKPEAIEFKNLTGEFSDICNDFIVNQKLGDFVLASAALNAIIKFRIQTRLTSNRGI</sequence>
<proteinExistence type="predicted"/>
<accession>A0ACC2TPE2</accession>
<protein>
    <submittedName>
        <fullName evidence="1">Uncharacterized protein</fullName>
    </submittedName>
</protein>
<name>A0ACC2TPE2_9FUNG</name>
<dbReference type="Proteomes" id="UP001165960">
    <property type="component" value="Unassembled WGS sequence"/>
</dbReference>